<dbReference type="PANTHER" id="PTHR43544:SF2">
    <property type="entry name" value="OXIDOREDUCTASE"/>
    <property type="match status" value="1"/>
</dbReference>
<protein>
    <submittedName>
        <fullName evidence="2">Rhamnolipids biosynthesis 3-oxoacyl-[acyl-carrier-protein] reductase</fullName>
        <ecNumber evidence="2">1.1.1.100</ecNumber>
    </submittedName>
</protein>
<dbReference type="OrthoDB" id="56744at2"/>
<dbReference type="GO" id="GO:0005737">
    <property type="term" value="C:cytoplasm"/>
    <property type="evidence" value="ECO:0007669"/>
    <property type="project" value="TreeGrafter"/>
</dbReference>
<dbReference type="EC" id="1.1.1.100" evidence="2"/>
<dbReference type="AlphaFoldDB" id="A0A517PRU9"/>
<dbReference type="Pfam" id="PF00106">
    <property type="entry name" value="adh_short"/>
    <property type="match status" value="1"/>
</dbReference>
<evidence type="ECO:0000313" key="2">
    <source>
        <dbReference type="EMBL" id="QDT22098.1"/>
    </source>
</evidence>
<organism evidence="2 3">
    <name type="scientific">Gimesia chilikensis</name>
    <dbReference type="NCBI Taxonomy" id="2605989"/>
    <lineage>
        <taxon>Bacteria</taxon>
        <taxon>Pseudomonadati</taxon>
        <taxon>Planctomycetota</taxon>
        <taxon>Planctomycetia</taxon>
        <taxon>Planctomycetales</taxon>
        <taxon>Planctomycetaceae</taxon>
        <taxon>Gimesia</taxon>
    </lineage>
</organism>
<name>A0A517PRU9_9PLAN</name>
<feature type="region of interest" description="Disordered" evidence="1">
    <location>
        <begin position="68"/>
        <end position="98"/>
    </location>
</feature>
<dbReference type="GO" id="GO:0004316">
    <property type="term" value="F:3-oxoacyl-[acyl-carrier-protein] reductase (NADPH) activity"/>
    <property type="evidence" value="ECO:0007669"/>
    <property type="project" value="UniProtKB-EC"/>
</dbReference>
<dbReference type="EMBL" id="CP036266">
    <property type="protein sequence ID" value="QDT22098.1"/>
    <property type="molecule type" value="Genomic_DNA"/>
</dbReference>
<proteinExistence type="predicted"/>
<reference evidence="2 3" key="1">
    <citation type="submission" date="2019-02" db="EMBL/GenBank/DDBJ databases">
        <title>Deep-cultivation of Planctomycetes and their phenomic and genomic characterization uncovers novel biology.</title>
        <authorList>
            <person name="Wiegand S."/>
            <person name="Jogler M."/>
            <person name="Boedeker C."/>
            <person name="Pinto D."/>
            <person name="Vollmers J."/>
            <person name="Rivas-Marin E."/>
            <person name="Kohn T."/>
            <person name="Peeters S.H."/>
            <person name="Heuer A."/>
            <person name="Rast P."/>
            <person name="Oberbeckmann S."/>
            <person name="Bunk B."/>
            <person name="Jeske O."/>
            <person name="Meyerdierks A."/>
            <person name="Storesund J.E."/>
            <person name="Kallscheuer N."/>
            <person name="Luecker S."/>
            <person name="Lage O.M."/>
            <person name="Pohl T."/>
            <person name="Merkel B.J."/>
            <person name="Hornburger P."/>
            <person name="Mueller R.-W."/>
            <person name="Bruemmer F."/>
            <person name="Labrenz M."/>
            <person name="Spormann A.M."/>
            <person name="Op den Camp H."/>
            <person name="Overmann J."/>
            <person name="Amann R."/>
            <person name="Jetten M.S.M."/>
            <person name="Mascher T."/>
            <person name="Medema M.H."/>
            <person name="Devos D.P."/>
            <person name="Kaster A.-K."/>
            <person name="Ovreas L."/>
            <person name="Rohde M."/>
            <person name="Galperin M.Y."/>
            <person name="Jogler C."/>
        </authorList>
    </citation>
    <scope>NUCLEOTIDE SEQUENCE [LARGE SCALE GENOMIC DNA]</scope>
    <source>
        <strain evidence="2 3">HG66A1</strain>
    </source>
</reference>
<feature type="compositionally biased region" description="Basic and acidic residues" evidence="1">
    <location>
        <begin position="88"/>
        <end position="98"/>
    </location>
</feature>
<dbReference type="RefSeq" id="WP_145187418.1">
    <property type="nucleotide sequence ID" value="NZ_CP036266.1"/>
</dbReference>
<dbReference type="Proteomes" id="UP000320421">
    <property type="component" value="Chromosome"/>
</dbReference>
<accession>A0A517PRU9</accession>
<dbReference type="InterPro" id="IPR002347">
    <property type="entry name" value="SDR_fam"/>
</dbReference>
<dbReference type="Gene3D" id="3.40.50.720">
    <property type="entry name" value="NAD(P)-binding Rossmann-like Domain"/>
    <property type="match status" value="2"/>
</dbReference>
<dbReference type="InterPro" id="IPR051468">
    <property type="entry name" value="Fungal_SecMetab_SDRs"/>
</dbReference>
<keyword evidence="2" id="KW-0560">Oxidoreductase</keyword>
<sequence>MRDQNQTTENEDSLLHQLSDSDLTRCARVLQRLAQQPDICLNAATPEEAVWKQAALLVKRVKATQKQAGRKRDRRLIETSGIRSKRAQKNDGRYLHHDDPVQDSVAETALFHSRRCYICKKSYQKLHSFYDLMCESCGQENYRKRLQTADLTGRTAVVTGGRVKIGFQIALKLLRSGARVWVTSRFPCDTARRYAAETDFADWYDRLQILGSDFRSLASVNQLCEDLQANCSHLDLLINNASQTIRRPAAYFQHLWELESEPQRLEKAARSLVYRTTDSLLRLTTSHHLNNLTHGPAFASLLSQTKVQTEDADNEEGVFPPGLLDSDSQQVDLREKNSWIQELSDVSLTELLEVHAVNSLVPFLLIQKMEPLLLNSPHTDRYIVNVSAMEGQLNTDSKTGFHPHTNMAKAGMNMVTRTSGERFAERGIYMTSVDTGWVTNEYPHQKTVRMQQDGFQPPLDEIDGAARVCDPVFVGINEKQYLFGKFLKDYRETSW</sequence>
<dbReference type="SUPFAM" id="SSF51735">
    <property type="entry name" value="NAD(P)-binding Rossmann-fold domains"/>
    <property type="match status" value="1"/>
</dbReference>
<keyword evidence="3" id="KW-1185">Reference proteome</keyword>
<dbReference type="InterPro" id="IPR036291">
    <property type="entry name" value="NAD(P)-bd_dom_sf"/>
</dbReference>
<evidence type="ECO:0000313" key="3">
    <source>
        <dbReference type="Proteomes" id="UP000320421"/>
    </source>
</evidence>
<evidence type="ECO:0000256" key="1">
    <source>
        <dbReference type="SAM" id="MobiDB-lite"/>
    </source>
</evidence>
<dbReference type="PANTHER" id="PTHR43544">
    <property type="entry name" value="SHORT-CHAIN DEHYDROGENASE/REDUCTASE"/>
    <property type="match status" value="1"/>
</dbReference>
<gene>
    <name evidence="2" type="primary">rhlG</name>
    <name evidence="2" type="ORF">HG66A1_39040</name>
</gene>